<evidence type="ECO:0000313" key="4">
    <source>
        <dbReference type="Proteomes" id="UP000509327"/>
    </source>
</evidence>
<dbReference type="Proteomes" id="UP000247790">
    <property type="component" value="Unassembled WGS sequence"/>
</dbReference>
<reference evidence="2 4" key="2">
    <citation type="submission" date="2020-06" db="EMBL/GenBank/DDBJ databases">
        <title>Complete genome of Paenibacillus barcinonensis KACC11450.</title>
        <authorList>
            <person name="Kim M."/>
            <person name="Park Y.-J."/>
            <person name="Shin J.-H."/>
        </authorList>
    </citation>
    <scope>NUCLEOTIDE SEQUENCE [LARGE SCALE GENOMIC DNA]</scope>
    <source>
        <strain evidence="2 4">KACC11450</strain>
    </source>
</reference>
<dbReference type="EMBL" id="CP054614">
    <property type="protein sequence ID" value="QKS56601.1"/>
    <property type="molecule type" value="Genomic_DNA"/>
</dbReference>
<evidence type="ECO:0000313" key="2">
    <source>
        <dbReference type="EMBL" id="QKS56601.1"/>
    </source>
</evidence>
<reference evidence="1 3" key="1">
    <citation type="submission" date="2018-06" db="EMBL/GenBank/DDBJ databases">
        <title>Genomic Encyclopedia of Type Strains, Phase III (KMG-III): the genomes of soil and plant-associated and newly described type strains.</title>
        <authorList>
            <person name="Whitman W."/>
        </authorList>
    </citation>
    <scope>NUCLEOTIDE SEQUENCE [LARGE SCALE GENOMIC DNA]</scope>
    <source>
        <strain evidence="1 3">CECT 7022</strain>
    </source>
</reference>
<proteinExistence type="predicted"/>
<gene>
    <name evidence="1" type="ORF">DFQ00_105199</name>
    <name evidence="2" type="ORF">HUB98_09805</name>
</gene>
<evidence type="ECO:0000313" key="3">
    <source>
        <dbReference type="Proteomes" id="UP000247790"/>
    </source>
</evidence>
<sequence>MKNIRVITRFLSILAISCLLSLTVLSVSALWIQHTVDAVPAVRQTLGLD</sequence>
<name>A0A2V4V9V8_PAEBA</name>
<dbReference type="EMBL" id="QJSW01000005">
    <property type="protein sequence ID" value="PYE49695.1"/>
    <property type="molecule type" value="Genomic_DNA"/>
</dbReference>
<dbReference type="RefSeq" id="WP_167433657.1">
    <property type="nucleotide sequence ID" value="NZ_CP054614.1"/>
</dbReference>
<protein>
    <submittedName>
        <fullName evidence="1">Uncharacterized protein</fullName>
    </submittedName>
</protein>
<dbReference type="AlphaFoldDB" id="A0A2V4V9V8"/>
<evidence type="ECO:0000313" key="1">
    <source>
        <dbReference type="EMBL" id="PYE49695.1"/>
    </source>
</evidence>
<dbReference type="Proteomes" id="UP000509327">
    <property type="component" value="Chromosome"/>
</dbReference>
<organism evidence="1 3">
    <name type="scientific">Paenibacillus barcinonensis</name>
    <dbReference type="NCBI Taxonomy" id="198119"/>
    <lineage>
        <taxon>Bacteria</taxon>
        <taxon>Bacillati</taxon>
        <taxon>Bacillota</taxon>
        <taxon>Bacilli</taxon>
        <taxon>Bacillales</taxon>
        <taxon>Paenibacillaceae</taxon>
        <taxon>Paenibacillus</taxon>
    </lineage>
</organism>
<keyword evidence="4" id="KW-1185">Reference proteome</keyword>
<accession>A0A2V4V9V8</accession>